<evidence type="ECO:0000313" key="2">
    <source>
        <dbReference type="Proteomes" id="UP000184363"/>
    </source>
</evidence>
<dbReference type="SUPFAM" id="SSF143212">
    <property type="entry name" value="Rv2632c-like"/>
    <property type="match status" value="1"/>
</dbReference>
<proteinExistence type="predicted"/>
<reference evidence="1 2" key="1">
    <citation type="submission" date="2016-11" db="EMBL/GenBank/DDBJ databases">
        <authorList>
            <person name="Jaros S."/>
            <person name="Januszkiewicz K."/>
            <person name="Wedrychowicz H."/>
        </authorList>
    </citation>
    <scope>NUCLEOTIDE SEQUENCE [LARGE SCALE GENOMIC DNA]</scope>
    <source>
        <strain evidence="1 2">DSM 43832</strain>
    </source>
</reference>
<dbReference type="Pfam" id="PF08962">
    <property type="entry name" value="Rv2632c-like"/>
    <property type="match status" value="1"/>
</dbReference>
<dbReference type="InterPro" id="IPR038070">
    <property type="entry name" value="Rv2632c-like_sf"/>
</dbReference>
<protein>
    <recommendedName>
        <fullName evidence="3">DUF1876 domain-containing protein</fullName>
    </recommendedName>
</protein>
<dbReference type="OrthoDB" id="4828144at2"/>
<dbReference type="InterPro" id="IPR015057">
    <property type="entry name" value="Rv2632c-like"/>
</dbReference>
<dbReference type="STRING" id="1848.SAMN05443637_11793"/>
<evidence type="ECO:0008006" key="3">
    <source>
        <dbReference type="Google" id="ProtNLM"/>
    </source>
</evidence>
<dbReference type="AlphaFoldDB" id="A0A1M6XMQ7"/>
<keyword evidence="2" id="KW-1185">Reference proteome</keyword>
<gene>
    <name evidence="1" type="ORF">SAMN05443637_11793</name>
</gene>
<organism evidence="1 2">
    <name type="scientific">Pseudonocardia thermophila</name>
    <dbReference type="NCBI Taxonomy" id="1848"/>
    <lineage>
        <taxon>Bacteria</taxon>
        <taxon>Bacillati</taxon>
        <taxon>Actinomycetota</taxon>
        <taxon>Actinomycetes</taxon>
        <taxon>Pseudonocardiales</taxon>
        <taxon>Pseudonocardiaceae</taxon>
        <taxon>Pseudonocardia</taxon>
    </lineage>
</organism>
<accession>A0A1M6XMQ7</accession>
<sequence length="92" mass="10001">METQRWTVTIDIDEQAGRTHATARLQTRDTDRLVGVGEARLNPADRDVPEIGAELAAGRALSALAHQLNDVAWRDVEDAVRKLRAESGPTAG</sequence>
<dbReference type="EMBL" id="FRAP01000017">
    <property type="protein sequence ID" value="SHL07254.1"/>
    <property type="molecule type" value="Genomic_DNA"/>
</dbReference>
<dbReference type="Gene3D" id="3.30.160.240">
    <property type="entry name" value="Rv1738"/>
    <property type="match status" value="1"/>
</dbReference>
<name>A0A1M6XMQ7_PSETH</name>
<evidence type="ECO:0000313" key="1">
    <source>
        <dbReference type="EMBL" id="SHL07254.1"/>
    </source>
</evidence>
<dbReference type="RefSeq" id="WP_073458902.1">
    <property type="nucleotide sequence ID" value="NZ_CALGVN010000041.1"/>
</dbReference>
<dbReference type="Proteomes" id="UP000184363">
    <property type="component" value="Unassembled WGS sequence"/>
</dbReference>